<evidence type="ECO:0000313" key="2">
    <source>
        <dbReference type="Proteomes" id="UP000663827"/>
    </source>
</evidence>
<dbReference type="EMBL" id="CAJNJQ010003273">
    <property type="protein sequence ID" value="CAE7195472.1"/>
    <property type="molecule type" value="Genomic_DNA"/>
</dbReference>
<protein>
    <recommendedName>
        <fullName evidence="3">F-box domain-containing protein</fullName>
    </recommendedName>
</protein>
<organism evidence="1 2">
    <name type="scientific">Rhizoctonia solani</name>
    <dbReference type="NCBI Taxonomy" id="456999"/>
    <lineage>
        <taxon>Eukaryota</taxon>
        <taxon>Fungi</taxon>
        <taxon>Dikarya</taxon>
        <taxon>Basidiomycota</taxon>
        <taxon>Agaricomycotina</taxon>
        <taxon>Agaricomycetes</taxon>
        <taxon>Cantharellales</taxon>
        <taxon>Ceratobasidiaceae</taxon>
        <taxon>Rhizoctonia</taxon>
    </lineage>
</organism>
<dbReference type="SUPFAM" id="SSF81383">
    <property type="entry name" value="F-box domain"/>
    <property type="match status" value="1"/>
</dbReference>
<evidence type="ECO:0008006" key="3">
    <source>
        <dbReference type="Google" id="ProtNLM"/>
    </source>
</evidence>
<dbReference type="Gene3D" id="1.20.1280.50">
    <property type="match status" value="1"/>
</dbReference>
<accession>A0A8H3I065</accession>
<dbReference type="InterPro" id="IPR036047">
    <property type="entry name" value="F-box-like_dom_sf"/>
</dbReference>
<dbReference type="AlphaFoldDB" id="A0A8H3I065"/>
<sequence length="597" mass="67147">MIHELSSAGAQLRSALDRYARACSKAREVCLSGGRLNSNTELITGLKKQSEDIASNIRKLEDARGAINAARNSAQKVAPITALPAEILAHIFYFVLPGESCAAQRNHRGKISKIKYPTHPDTLAHVCSFWRRVALSSPSLWTHIDIALDHSLNPGLFARAKVYAIRAGQLPLEIHISDPGSEREKTRDSAIREGKLKPGQPGYDSFHDWNDLHDFRFLASDTASIQTLEIDMYTHNRLREIYFSVIEYFSACSKPGVLSQYVVRCGNLNWLNLSGVFTEPAETPYSLDGALLSVPNDHLEELWRQIPIMRIGGLCPHWKSKAYQGLVELCIDEGVPAISELQLVTILRSNPKLRIFRLTAPLETLIDSDIINPVYLEDLEDLNVMIRDEDAELYASRILRQIAPGSKPIQLSLTHFSEVSVVDFFSRANVTRLYIWCSPRMSFLFDQCRHLEILVLSELELDTGDLDTLVRRASDSGVGDTVNSEGEAERVFEPVSASASRIDRLYLLGYCEFSFEEIRAVVEGYSVQKLFIYDGQLSYPTGEGRTVCENSRNIKAKLTTIPSRPTIEYYPEGCWDGLHDDGCFRDPESWIRTSLRC</sequence>
<proteinExistence type="predicted"/>
<dbReference type="Proteomes" id="UP000663827">
    <property type="component" value="Unassembled WGS sequence"/>
</dbReference>
<evidence type="ECO:0000313" key="1">
    <source>
        <dbReference type="EMBL" id="CAE7195472.1"/>
    </source>
</evidence>
<comment type="caution">
    <text evidence="1">The sequence shown here is derived from an EMBL/GenBank/DDBJ whole genome shotgun (WGS) entry which is preliminary data.</text>
</comment>
<gene>
    <name evidence="1" type="ORF">RDB_LOCUS132259</name>
</gene>
<name>A0A8H3I065_9AGAM</name>
<reference evidence="1" key="1">
    <citation type="submission" date="2021-01" db="EMBL/GenBank/DDBJ databases">
        <authorList>
            <person name="Kaushik A."/>
        </authorList>
    </citation>
    <scope>NUCLEOTIDE SEQUENCE</scope>
    <source>
        <strain evidence="1">AG5</strain>
    </source>
</reference>